<keyword evidence="3" id="KW-0067">ATP-binding</keyword>
<keyword evidence="6" id="KW-1185">Reference proteome</keyword>
<dbReference type="PROSITE" id="PS51450">
    <property type="entry name" value="LRR"/>
    <property type="match status" value="1"/>
</dbReference>
<evidence type="ECO:0000256" key="2">
    <source>
        <dbReference type="ARBA" id="ARBA00022737"/>
    </source>
</evidence>
<accession>A0A8H3VYG6</accession>
<comment type="caution">
    <text evidence="5">The sequence shown here is derived from an EMBL/GenBank/DDBJ whole genome shotgun (WGS) entry which is preliminary data.</text>
</comment>
<dbReference type="OrthoDB" id="1668230at2759"/>
<feature type="binding site" evidence="3">
    <location>
        <position position="239"/>
    </location>
    <ligand>
        <name>ATP</name>
        <dbReference type="ChEBI" id="CHEBI:30616"/>
    </ligand>
</feature>
<keyword evidence="1" id="KW-0433">Leucine-rich repeat</keyword>
<keyword evidence="5" id="KW-0418">Kinase</keyword>
<dbReference type="PANTHER" id="PTHR48051:SF1">
    <property type="entry name" value="RAS SUPPRESSOR PROTEIN 1"/>
    <property type="match status" value="1"/>
</dbReference>
<dbReference type="InterPro" id="IPR001245">
    <property type="entry name" value="Ser-Thr/Tyr_kinase_cat_dom"/>
</dbReference>
<evidence type="ECO:0000313" key="5">
    <source>
        <dbReference type="EMBL" id="KAF0316529.1"/>
    </source>
</evidence>
<keyword evidence="5" id="KW-0723">Serine/threonine-protein kinase</keyword>
<sequence>MQSLETLRSGGYRDLGLQKLKLAGPLSEFPSEILQLADTLEHLDLSGTGLSTLPDSIGQLRKLKIAFFSDCNFKAFPKQLAQCPELEMVAFRSNGMSTIPEDALPRNLRWLILTNNRIENLPRSVGKCARLQKCMLAGNRLKNLPDEMSACKKLGLLRLSANEINHLPPWLFKLPELAFFSVAGNPCCAITLEHEVAQLRKVGWQDLEVEGLLGHGASGDIFKARWMLADSVVEEVAIKLFKGEVTSDGTPLDEMSACLAAGSHKNLISTLASIDGHPEKHGLVMQLIPPHYQALGLPPSLQTCTRDRYEDGRKLTLDSALEILAGVAAAALHLHGRKVSHCDFYAHNILFNEAGHALLGDFGAATVYENLGGLDFERLEILAFGHLVEDLLGVMGPGHLEMDKKRRTIEGLQQLLARCSTPVIGDRPRFVEVVQMLEDLQ</sequence>
<keyword evidence="2" id="KW-0677">Repeat</keyword>
<dbReference type="PANTHER" id="PTHR48051">
    <property type="match status" value="1"/>
</dbReference>
<proteinExistence type="predicted"/>
<dbReference type="GO" id="GO:0005524">
    <property type="term" value="F:ATP binding"/>
    <property type="evidence" value="ECO:0007669"/>
    <property type="project" value="UniProtKB-UniRule"/>
</dbReference>
<dbReference type="GO" id="GO:0004674">
    <property type="term" value="F:protein serine/threonine kinase activity"/>
    <property type="evidence" value="ECO:0007669"/>
    <property type="project" value="UniProtKB-KW"/>
</dbReference>
<dbReference type="Gene3D" id="3.80.10.10">
    <property type="entry name" value="Ribonuclease Inhibitor"/>
    <property type="match status" value="1"/>
</dbReference>
<dbReference type="SUPFAM" id="SSF56112">
    <property type="entry name" value="Protein kinase-like (PK-like)"/>
    <property type="match status" value="1"/>
</dbReference>
<dbReference type="SMART" id="SM00369">
    <property type="entry name" value="LRR_TYP"/>
    <property type="match status" value="3"/>
</dbReference>
<feature type="domain" description="Protein kinase" evidence="4">
    <location>
        <begin position="207"/>
        <end position="441"/>
    </location>
</feature>
<keyword evidence="3" id="KW-0547">Nucleotide-binding</keyword>
<evidence type="ECO:0000256" key="3">
    <source>
        <dbReference type="PROSITE-ProRule" id="PRU10141"/>
    </source>
</evidence>
<dbReference type="PROSITE" id="PS50011">
    <property type="entry name" value="PROTEIN_KINASE_DOM"/>
    <property type="match status" value="1"/>
</dbReference>
<dbReference type="InterPro" id="IPR001611">
    <property type="entry name" value="Leu-rich_rpt"/>
</dbReference>
<dbReference type="InterPro" id="IPR017441">
    <property type="entry name" value="Protein_kinase_ATP_BS"/>
</dbReference>
<evidence type="ECO:0000256" key="1">
    <source>
        <dbReference type="ARBA" id="ARBA00022614"/>
    </source>
</evidence>
<dbReference type="Pfam" id="PF07714">
    <property type="entry name" value="PK_Tyr_Ser-Thr"/>
    <property type="match status" value="1"/>
</dbReference>
<reference evidence="5 6" key="1">
    <citation type="submission" date="2019-12" db="EMBL/GenBank/DDBJ databases">
        <title>A genome sequence resource for the geographically widespread anthracnose pathogen Colletotrichum asianum.</title>
        <authorList>
            <person name="Meng Y."/>
        </authorList>
    </citation>
    <scope>NUCLEOTIDE SEQUENCE [LARGE SCALE GENOMIC DNA]</scope>
    <source>
        <strain evidence="5 6">ICMP 18580</strain>
    </source>
</reference>
<dbReference type="InterPro" id="IPR050216">
    <property type="entry name" value="LRR_domain-containing"/>
</dbReference>
<dbReference type="GO" id="GO:0005737">
    <property type="term" value="C:cytoplasm"/>
    <property type="evidence" value="ECO:0007669"/>
    <property type="project" value="TreeGrafter"/>
</dbReference>
<organism evidence="5 6">
    <name type="scientific">Colletotrichum asianum</name>
    <dbReference type="NCBI Taxonomy" id="702518"/>
    <lineage>
        <taxon>Eukaryota</taxon>
        <taxon>Fungi</taxon>
        <taxon>Dikarya</taxon>
        <taxon>Ascomycota</taxon>
        <taxon>Pezizomycotina</taxon>
        <taxon>Sordariomycetes</taxon>
        <taxon>Hypocreomycetidae</taxon>
        <taxon>Glomerellales</taxon>
        <taxon>Glomerellaceae</taxon>
        <taxon>Colletotrichum</taxon>
        <taxon>Colletotrichum gloeosporioides species complex</taxon>
    </lineage>
</organism>
<evidence type="ECO:0000259" key="4">
    <source>
        <dbReference type="PROSITE" id="PS50011"/>
    </source>
</evidence>
<dbReference type="AlphaFoldDB" id="A0A8H3VYG6"/>
<dbReference type="InterPro" id="IPR003591">
    <property type="entry name" value="Leu-rich_rpt_typical-subtyp"/>
</dbReference>
<name>A0A8H3VYG6_9PEZI</name>
<dbReference type="Gene3D" id="1.10.510.10">
    <property type="entry name" value="Transferase(Phosphotransferase) domain 1"/>
    <property type="match status" value="1"/>
</dbReference>
<evidence type="ECO:0000313" key="6">
    <source>
        <dbReference type="Proteomes" id="UP000434172"/>
    </source>
</evidence>
<dbReference type="Pfam" id="PF00560">
    <property type="entry name" value="LRR_1"/>
    <property type="match status" value="1"/>
</dbReference>
<dbReference type="SUPFAM" id="SSF52058">
    <property type="entry name" value="L domain-like"/>
    <property type="match status" value="1"/>
</dbReference>
<dbReference type="PROSITE" id="PS00107">
    <property type="entry name" value="PROTEIN_KINASE_ATP"/>
    <property type="match status" value="1"/>
</dbReference>
<keyword evidence="5" id="KW-0808">Transferase</keyword>
<gene>
    <name evidence="5" type="ORF">GQ607_016238</name>
</gene>
<protein>
    <submittedName>
        <fullName evidence="5">Serine/threonine protein kinase</fullName>
    </submittedName>
</protein>
<dbReference type="InterPro" id="IPR011009">
    <property type="entry name" value="Kinase-like_dom_sf"/>
</dbReference>
<dbReference type="Proteomes" id="UP000434172">
    <property type="component" value="Unassembled WGS sequence"/>
</dbReference>
<dbReference type="InterPro" id="IPR000719">
    <property type="entry name" value="Prot_kinase_dom"/>
</dbReference>
<dbReference type="InterPro" id="IPR032675">
    <property type="entry name" value="LRR_dom_sf"/>
</dbReference>
<dbReference type="EMBL" id="WOWK01000156">
    <property type="protein sequence ID" value="KAF0316529.1"/>
    <property type="molecule type" value="Genomic_DNA"/>
</dbReference>